<evidence type="ECO:0000313" key="3">
    <source>
        <dbReference type="Proteomes" id="UP000198824"/>
    </source>
</evidence>
<keyword evidence="1" id="KW-1133">Transmembrane helix</keyword>
<protein>
    <submittedName>
        <fullName evidence="2">Uncharacterized protein</fullName>
    </submittedName>
</protein>
<dbReference type="STRING" id="1166337.SAMN05192580_0948"/>
<evidence type="ECO:0000256" key="1">
    <source>
        <dbReference type="SAM" id="Phobius"/>
    </source>
</evidence>
<name>A0A1I6JVM0_9SPHN</name>
<feature type="transmembrane region" description="Helical" evidence="1">
    <location>
        <begin position="26"/>
        <end position="45"/>
    </location>
</feature>
<dbReference type="AlphaFoldDB" id="A0A1I6JVM0"/>
<gene>
    <name evidence="2" type="ORF">SAMN05192580_0948</name>
</gene>
<keyword evidence="1" id="KW-0812">Transmembrane</keyword>
<dbReference type="Proteomes" id="UP000198824">
    <property type="component" value="Unassembled WGS sequence"/>
</dbReference>
<dbReference type="EMBL" id="FOZG01000001">
    <property type="protein sequence ID" value="SFR82986.1"/>
    <property type="molecule type" value="Genomic_DNA"/>
</dbReference>
<dbReference type="RefSeq" id="WP_165611198.1">
    <property type="nucleotide sequence ID" value="NZ_FOZG01000001.1"/>
</dbReference>
<proteinExistence type="predicted"/>
<reference evidence="2 3" key="1">
    <citation type="submission" date="2016-10" db="EMBL/GenBank/DDBJ databases">
        <authorList>
            <person name="de Groot N.N."/>
        </authorList>
    </citation>
    <scope>NUCLEOTIDE SEQUENCE [LARGE SCALE GENOMIC DNA]</scope>
    <source>
        <strain evidence="2 3">S5-249</strain>
    </source>
</reference>
<keyword evidence="1" id="KW-0472">Membrane</keyword>
<keyword evidence="3" id="KW-1185">Reference proteome</keyword>
<accession>A0A1I6JVM0</accession>
<organism evidence="2 3">
    <name type="scientific">Sphingomonas jatrophae</name>
    <dbReference type="NCBI Taxonomy" id="1166337"/>
    <lineage>
        <taxon>Bacteria</taxon>
        <taxon>Pseudomonadati</taxon>
        <taxon>Pseudomonadota</taxon>
        <taxon>Alphaproteobacteria</taxon>
        <taxon>Sphingomonadales</taxon>
        <taxon>Sphingomonadaceae</taxon>
        <taxon>Sphingomonas</taxon>
    </lineage>
</organism>
<sequence>MIYGALAGGHDAAATGRVKMPMPWRVSMMAGTSLLLWSVILVPFIA</sequence>
<evidence type="ECO:0000313" key="2">
    <source>
        <dbReference type="EMBL" id="SFR82986.1"/>
    </source>
</evidence>